<name>A0A8J6A0R3_GALPY</name>
<comment type="caution">
    <text evidence="2">The sequence shown here is derived from an EMBL/GenBank/DDBJ whole genome shotgun (WGS) entry which is preliminary data.</text>
</comment>
<sequence>DQSGAEPVSSEEDGSLEFGVKQLSESESSRLEDISQDVDSGVADQQKALECPADNAASQMKQQKHSTKVSFSSQEIPLAPSPSGHSTDTDYTSYGGFQAPLSVDPATCPIVPGQEMIIEISKGRSGLGLSIVGGKDTPLVSSKTEAYPLLHVVESVIWHCVFQWKTWSFHSMEKNIIVNRCASII</sequence>
<evidence type="ECO:0000313" key="2">
    <source>
        <dbReference type="EMBL" id="KAG8508525.1"/>
    </source>
</evidence>
<dbReference type="InterPro" id="IPR036034">
    <property type="entry name" value="PDZ_sf"/>
</dbReference>
<gene>
    <name evidence="2" type="ORF">J0S82_011784</name>
</gene>
<dbReference type="AlphaFoldDB" id="A0A8J6A0R3"/>
<proteinExistence type="predicted"/>
<feature type="non-terminal residue" evidence="2">
    <location>
        <position position="1"/>
    </location>
</feature>
<reference evidence="2" key="1">
    <citation type="journal article" date="2021" name="Evol. Appl.">
        <title>The genome of the Pyrenean desman and the effects of bottlenecks and inbreeding on the genomic landscape of an endangered species.</title>
        <authorList>
            <person name="Escoda L."/>
            <person name="Castresana J."/>
        </authorList>
    </citation>
    <scope>NUCLEOTIDE SEQUENCE</scope>
    <source>
        <strain evidence="2">IBE-C5619</strain>
    </source>
</reference>
<dbReference type="OrthoDB" id="6022711at2759"/>
<organism evidence="2 3">
    <name type="scientific">Galemys pyrenaicus</name>
    <name type="common">Iberian desman</name>
    <name type="synonym">Pyrenean desman</name>
    <dbReference type="NCBI Taxonomy" id="202257"/>
    <lineage>
        <taxon>Eukaryota</taxon>
        <taxon>Metazoa</taxon>
        <taxon>Chordata</taxon>
        <taxon>Craniata</taxon>
        <taxon>Vertebrata</taxon>
        <taxon>Euteleostomi</taxon>
        <taxon>Mammalia</taxon>
        <taxon>Eutheria</taxon>
        <taxon>Laurasiatheria</taxon>
        <taxon>Eulipotyphla</taxon>
        <taxon>Talpidae</taxon>
        <taxon>Galemys</taxon>
    </lineage>
</organism>
<keyword evidence="3" id="KW-1185">Reference proteome</keyword>
<evidence type="ECO:0000313" key="3">
    <source>
        <dbReference type="Proteomes" id="UP000700334"/>
    </source>
</evidence>
<dbReference type="EMBL" id="JAGFMF010012014">
    <property type="protein sequence ID" value="KAG8508525.1"/>
    <property type="molecule type" value="Genomic_DNA"/>
</dbReference>
<dbReference type="Gene3D" id="2.30.42.10">
    <property type="match status" value="1"/>
</dbReference>
<evidence type="ECO:0000256" key="1">
    <source>
        <dbReference type="SAM" id="MobiDB-lite"/>
    </source>
</evidence>
<feature type="region of interest" description="Disordered" evidence="1">
    <location>
        <begin position="1"/>
        <end position="91"/>
    </location>
</feature>
<dbReference type="SUPFAM" id="SSF50156">
    <property type="entry name" value="PDZ domain-like"/>
    <property type="match status" value="1"/>
</dbReference>
<dbReference type="Proteomes" id="UP000700334">
    <property type="component" value="Unassembled WGS sequence"/>
</dbReference>
<protein>
    <submittedName>
        <fullName evidence="2">InaD-like protein</fullName>
    </submittedName>
</protein>
<accession>A0A8J6A0R3</accession>